<accession>A0A9W9YE90</accession>
<dbReference type="Proteomes" id="UP001163046">
    <property type="component" value="Unassembled WGS sequence"/>
</dbReference>
<reference evidence="1" key="1">
    <citation type="submission" date="2023-01" db="EMBL/GenBank/DDBJ databases">
        <title>Genome assembly of the deep-sea coral Lophelia pertusa.</title>
        <authorList>
            <person name="Herrera S."/>
            <person name="Cordes E."/>
        </authorList>
    </citation>
    <scope>NUCLEOTIDE SEQUENCE</scope>
    <source>
        <strain evidence="1">USNM1676648</strain>
        <tissue evidence="1">Polyp</tissue>
    </source>
</reference>
<dbReference type="EMBL" id="MU827781">
    <property type="protein sequence ID" value="KAJ7337095.1"/>
    <property type="molecule type" value="Genomic_DNA"/>
</dbReference>
<organism evidence="1 2">
    <name type="scientific">Desmophyllum pertusum</name>
    <dbReference type="NCBI Taxonomy" id="174260"/>
    <lineage>
        <taxon>Eukaryota</taxon>
        <taxon>Metazoa</taxon>
        <taxon>Cnidaria</taxon>
        <taxon>Anthozoa</taxon>
        <taxon>Hexacorallia</taxon>
        <taxon>Scleractinia</taxon>
        <taxon>Caryophylliina</taxon>
        <taxon>Caryophylliidae</taxon>
        <taxon>Desmophyllum</taxon>
    </lineage>
</organism>
<protein>
    <submittedName>
        <fullName evidence="1">Uncharacterized protein</fullName>
    </submittedName>
</protein>
<comment type="caution">
    <text evidence="1">The sequence shown here is derived from an EMBL/GenBank/DDBJ whole genome shotgun (WGS) entry which is preliminary data.</text>
</comment>
<sequence>MTRASINGPLPKDPPTGFAEVIRSQKPWVCGHRQGNKADGKRLTIMNSKLHIGCRLRKIPIRSYSHTLRRLSVTICLLMPSPTSSRLCNRFQLHKKPSEWPQTEYI</sequence>
<gene>
    <name evidence="1" type="ORF">OS493_009947</name>
</gene>
<proteinExistence type="predicted"/>
<keyword evidence="2" id="KW-1185">Reference proteome</keyword>
<evidence type="ECO:0000313" key="2">
    <source>
        <dbReference type="Proteomes" id="UP001163046"/>
    </source>
</evidence>
<dbReference type="AlphaFoldDB" id="A0A9W9YE90"/>
<evidence type="ECO:0000313" key="1">
    <source>
        <dbReference type="EMBL" id="KAJ7337095.1"/>
    </source>
</evidence>
<name>A0A9W9YE90_9CNID</name>